<proteinExistence type="predicted"/>
<comment type="caution">
    <text evidence="2">The sequence shown here is derived from an EMBL/GenBank/DDBJ whole genome shotgun (WGS) entry which is preliminary data.</text>
</comment>
<sequence>MKNARPSAARSQIWRRHRPNCRCGDRLFAGGRYALLADHRKARSPSGKCHAKVSSVRAIMVIRITRYAHPPSIELRMAGECGSSTKVSRAGDRSRSASRIVSTTGKSMPSFSFCHRIRPRIARRPSRRRSRRVGGKMVEKPASQQFDGHGWSPFPPRWPRSSSGGGKMAEAQRGGR</sequence>
<protein>
    <submittedName>
        <fullName evidence="2">Uncharacterized protein</fullName>
    </submittedName>
</protein>
<reference evidence="2" key="1">
    <citation type="journal article" date="2015" name="Nature">
        <title>Complex archaea that bridge the gap between prokaryotes and eukaryotes.</title>
        <authorList>
            <person name="Spang A."/>
            <person name="Saw J.H."/>
            <person name="Jorgensen S.L."/>
            <person name="Zaremba-Niedzwiedzka K."/>
            <person name="Martijn J."/>
            <person name="Lind A.E."/>
            <person name="van Eijk R."/>
            <person name="Schleper C."/>
            <person name="Guy L."/>
            <person name="Ettema T.J."/>
        </authorList>
    </citation>
    <scope>NUCLEOTIDE SEQUENCE</scope>
</reference>
<accession>A0A0F9SJP6</accession>
<organism evidence="2">
    <name type="scientific">marine sediment metagenome</name>
    <dbReference type="NCBI Taxonomy" id="412755"/>
    <lineage>
        <taxon>unclassified sequences</taxon>
        <taxon>metagenomes</taxon>
        <taxon>ecological metagenomes</taxon>
    </lineage>
</organism>
<evidence type="ECO:0000313" key="2">
    <source>
        <dbReference type="EMBL" id="KKN62547.1"/>
    </source>
</evidence>
<gene>
    <name evidence="2" type="ORF">LCGC14_0510940</name>
</gene>
<feature type="region of interest" description="Disordered" evidence="1">
    <location>
        <begin position="121"/>
        <end position="176"/>
    </location>
</feature>
<dbReference type="AlphaFoldDB" id="A0A0F9SJP6"/>
<name>A0A0F9SJP6_9ZZZZ</name>
<feature type="compositionally biased region" description="Basic residues" evidence="1">
    <location>
        <begin position="121"/>
        <end position="134"/>
    </location>
</feature>
<evidence type="ECO:0000256" key="1">
    <source>
        <dbReference type="SAM" id="MobiDB-lite"/>
    </source>
</evidence>
<dbReference type="EMBL" id="LAZR01000620">
    <property type="protein sequence ID" value="KKN62547.1"/>
    <property type="molecule type" value="Genomic_DNA"/>
</dbReference>